<name>A0A9N9JRZ2_9GLOM</name>
<accession>A0A9N9JRZ2</accession>
<organism evidence="1 2">
    <name type="scientific">Dentiscutata erythropus</name>
    <dbReference type="NCBI Taxonomy" id="1348616"/>
    <lineage>
        <taxon>Eukaryota</taxon>
        <taxon>Fungi</taxon>
        <taxon>Fungi incertae sedis</taxon>
        <taxon>Mucoromycota</taxon>
        <taxon>Glomeromycotina</taxon>
        <taxon>Glomeromycetes</taxon>
        <taxon>Diversisporales</taxon>
        <taxon>Gigasporaceae</taxon>
        <taxon>Dentiscutata</taxon>
    </lineage>
</organism>
<proteinExistence type="predicted"/>
<comment type="caution">
    <text evidence="1">The sequence shown here is derived from an EMBL/GenBank/DDBJ whole genome shotgun (WGS) entry which is preliminary data.</text>
</comment>
<gene>
    <name evidence="1" type="ORF">DERYTH_LOCUS21442</name>
</gene>
<sequence>VRPQQGILKLLQDSLQQATKLFTLHPSDNSWPSGMKTVFAMLRI</sequence>
<dbReference type="EMBL" id="CAJVPY010027360">
    <property type="protein sequence ID" value="CAG8791070.1"/>
    <property type="molecule type" value="Genomic_DNA"/>
</dbReference>
<evidence type="ECO:0000313" key="1">
    <source>
        <dbReference type="EMBL" id="CAG8791070.1"/>
    </source>
</evidence>
<protein>
    <submittedName>
        <fullName evidence="1">27109_t:CDS:1</fullName>
    </submittedName>
</protein>
<evidence type="ECO:0000313" key="2">
    <source>
        <dbReference type="Proteomes" id="UP000789405"/>
    </source>
</evidence>
<feature type="non-terminal residue" evidence="1">
    <location>
        <position position="1"/>
    </location>
</feature>
<dbReference type="AlphaFoldDB" id="A0A9N9JRZ2"/>
<reference evidence="1" key="1">
    <citation type="submission" date="2021-06" db="EMBL/GenBank/DDBJ databases">
        <authorList>
            <person name="Kallberg Y."/>
            <person name="Tangrot J."/>
            <person name="Rosling A."/>
        </authorList>
    </citation>
    <scope>NUCLEOTIDE SEQUENCE</scope>
    <source>
        <strain evidence="1">MA453B</strain>
    </source>
</reference>
<dbReference type="Proteomes" id="UP000789405">
    <property type="component" value="Unassembled WGS sequence"/>
</dbReference>
<keyword evidence="2" id="KW-1185">Reference proteome</keyword>